<dbReference type="NCBIfam" id="TIGR01643">
    <property type="entry name" value="YD_repeat_2x"/>
    <property type="match status" value="12"/>
</dbReference>
<evidence type="ECO:0000313" key="6">
    <source>
        <dbReference type="Proteomes" id="UP000250434"/>
    </source>
</evidence>
<dbReference type="OrthoDB" id="4981820at2"/>
<organism evidence="5 6">
    <name type="scientific">Amycolatopsis albispora</name>
    <dbReference type="NCBI Taxonomy" id="1804986"/>
    <lineage>
        <taxon>Bacteria</taxon>
        <taxon>Bacillati</taxon>
        <taxon>Actinomycetota</taxon>
        <taxon>Actinomycetes</taxon>
        <taxon>Pseudonocardiales</taxon>
        <taxon>Pseudonocardiaceae</taxon>
        <taxon>Amycolatopsis</taxon>
    </lineage>
</organism>
<dbReference type="SUPFAM" id="SSF69322">
    <property type="entry name" value="Tricorn protease domain 2"/>
    <property type="match status" value="1"/>
</dbReference>
<proteinExistence type="predicted"/>
<dbReference type="Gene3D" id="1.20.1260.20">
    <property type="entry name" value="PPE superfamily"/>
    <property type="match status" value="1"/>
</dbReference>
<evidence type="ECO:0000259" key="3">
    <source>
        <dbReference type="Pfam" id="PF20148"/>
    </source>
</evidence>
<dbReference type="SUPFAM" id="SSF140453">
    <property type="entry name" value="EsxAB dimer-like"/>
    <property type="match status" value="1"/>
</dbReference>
<dbReference type="PANTHER" id="PTHR32305:SF15">
    <property type="entry name" value="PROTEIN RHSA-RELATED"/>
    <property type="match status" value="1"/>
</dbReference>
<dbReference type="Proteomes" id="UP000250434">
    <property type="component" value="Chromosome"/>
</dbReference>
<name>A0A344L163_9PSEU</name>
<reference evidence="5 6" key="1">
    <citation type="submission" date="2016-04" db="EMBL/GenBank/DDBJ databases">
        <title>Complete genome sequence and analysis of deep-sea sediment isolate, Amycolatopsis sp. WP1.</title>
        <authorList>
            <person name="Wang H."/>
            <person name="Chen S."/>
            <person name="Wu Q."/>
        </authorList>
    </citation>
    <scope>NUCLEOTIDE SEQUENCE [LARGE SCALE GENOMIC DNA]</scope>
    <source>
        <strain evidence="5 6">WP1</strain>
    </source>
</reference>
<gene>
    <name evidence="5" type="ORF">A4R43_03985</name>
</gene>
<keyword evidence="1" id="KW-0677">Repeat</keyword>
<evidence type="ECO:0000259" key="4">
    <source>
        <dbReference type="Pfam" id="PF25023"/>
    </source>
</evidence>
<dbReference type="KEGG" id="aab:A4R43_03985"/>
<dbReference type="PANTHER" id="PTHR32305">
    <property type="match status" value="1"/>
</dbReference>
<evidence type="ECO:0000256" key="2">
    <source>
        <dbReference type="SAM" id="MobiDB-lite"/>
    </source>
</evidence>
<dbReference type="RefSeq" id="WP_113691052.1">
    <property type="nucleotide sequence ID" value="NZ_CP015163.1"/>
</dbReference>
<feature type="domain" description="Teneurin-like YD-shell" evidence="4">
    <location>
        <begin position="1016"/>
        <end position="1134"/>
    </location>
</feature>
<protein>
    <submittedName>
        <fullName evidence="5">Type IV secretion protein Rhs</fullName>
    </submittedName>
</protein>
<feature type="domain" description="Teneurin-like YD-shell" evidence="4">
    <location>
        <begin position="1142"/>
        <end position="1309"/>
    </location>
</feature>
<dbReference type="InterPro" id="IPR045351">
    <property type="entry name" value="DUF6531"/>
</dbReference>
<feature type="compositionally biased region" description="Basic and acidic residues" evidence="2">
    <location>
        <begin position="321"/>
        <end position="336"/>
    </location>
</feature>
<dbReference type="NCBIfam" id="TIGR03696">
    <property type="entry name" value="Rhs_assc_core"/>
    <property type="match status" value="1"/>
</dbReference>
<accession>A0A344L163</accession>
<feature type="region of interest" description="Disordered" evidence="2">
    <location>
        <begin position="252"/>
        <end position="336"/>
    </location>
</feature>
<dbReference type="InterPro" id="IPR031325">
    <property type="entry name" value="RHS_repeat"/>
</dbReference>
<dbReference type="InterPro" id="IPR006530">
    <property type="entry name" value="YD"/>
</dbReference>
<dbReference type="Pfam" id="PF20148">
    <property type="entry name" value="DUF6531"/>
    <property type="match status" value="1"/>
</dbReference>
<dbReference type="InterPro" id="IPR038332">
    <property type="entry name" value="PPE_sf"/>
</dbReference>
<feature type="compositionally biased region" description="Low complexity" evidence="2">
    <location>
        <begin position="259"/>
        <end position="316"/>
    </location>
</feature>
<dbReference type="Gene3D" id="2.180.10.10">
    <property type="entry name" value="RHS repeat-associated core"/>
    <property type="match status" value="2"/>
</dbReference>
<dbReference type="Pfam" id="PF05593">
    <property type="entry name" value="RHS_repeat"/>
    <property type="match status" value="6"/>
</dbReference>
<dbReference type="Pfam" id="PF25023">
    <property type="entry name" value="TEN_YD-shell"/>
    <property type="match status" value="2"/>
</dbReference>
<evidence type="ECO:0000256" key="1">
    <source>
        <dbReference type="ARBA" id="ARBA00022737"/>
    </source>
</evidence>
<feature type="domain" description="DUF6531" evidence="3">
    <location>
        <begin position="337"/>
        <end position="408"/>
    </location>
</feature>
<sequence length="1480" mass="161502">MPEGNPLVAQAQSQTTGVTGIGIAESAVDLANGVSDGSWVEAGLGAVGVGLEVLSLVVDPIGTLASYGVSWLIEHVQPLKEALDWLAGDPPVIQSFSDTWANVAAEVNAIAGDLGNEVTNGTAGWQGEGADAYRGAAAEQADALAGAASLADGISAGVMIMGTVVAAVRELVRDLVAELVGKLITWALEAAGTLGFATPVIAVQATTAISKTITKISDFIRKLVKTIGNVSPKIRKIIDKLGEIIEKLSKMLRKGGKPGSSTTPSGAKPNTTTTPDTTPNSPDTTPSGTDTTPDTGSTPDGGKPGSTTPDSSSPGSNRPDNPQDTKTPPERRYCKDDPVDVVSGEVILSQVDLALPAALPLVFRRVHVSSYRAGRSLGPNWASTVDQRLEFDSAGIVYVSDDGTLLTYPDPLSDHSPVLPAVGPRWPLTRTEDGYLISKPDANQSLRFATGGRLEAVEDRNGNRIELGYTPDGALAELHHSGGYRVLVEQRGGLINRLLLADESADIEVVRYEYDDRGRLAKVFNSSTKALRFDYDSEGRLVRWEDRTGTWYGYRYDARGRCVANEGAGGFLNGTFDYGELTTVFTDSLGNRTTYRYDEARNVVELTDPLGNVTRQEWNDRDELVVRTDPLGRVTRFTYDDNGNLVTVTRPDGSQGLAEYNEFGQPVTQVDPGGAVWRYDYDQRGNLLATTDPTGAVTRYLRDERGNLVGKTDPLGNTTRLEVSAAGLPVAVTDALGATTRYTRDQFGRLSTIVDALGNRSTVTWTVEGKLLARTYPDGTGERWRYDGEGARVEHIDALGQSTHTETTHFDLVSAVVGPTGARTEFEYDTNLQVVAVRNAAGLVWRYHYDAAGNRIGETDYNGRELRYTYDAAGQLVGMVNGEGETISFVRDQLGRIAARHTASNVSTFEFDEAGALVRAVNSDAEVVMQRDAGGRIVAETVNGRTMSYRYDTAGRLVHRRTPAGQESTWEYDRLGRASRLVSGGRTLSFGYDVAGREVERLLDTGLVMASEWDAKHRLVGQTISTVSGYQRQANLVQRRHYTYRADDAVLAVQDALGGTRQFGLDPVGRITSVDGPGWQERYAYDLSGNLVREPSVPDVPVAPAAVGTVVHESGDVRYRYDRQGRVVLKQKKRLSRKPDTWHYQWDAEDRLTGVITPDGTHWRYRYDALGRRIAKQRLAQDGSVADQVLFSWDGAAVAEQIGPRGEAVTWDYDGRNRPVTQIEQDEVDRRFYAIVTDLVGTPTELVDDSGQLAWRAQTTLWGEALGALRQRTATPLRFPGQYHDDETGLHYNYFRYYDPETGRYQSNDPLGLLGTPNPHAYVANPLRLTDPLGLMTCDEAERALRDLDPNDPANQQARSEAWNQLYRDAENHPDRIAEQQAAERERLVRQAASDIRRDVGSVPNELRGGRVDAPQGNIPGSQYHVQGAGRGTPGLNMDGTFHDGDPNWNRATYEWAYDHGFAWPTSGRWAGQSPGTHPW</sequence>
<dbReference type="InterPro" id="IPR036689">
    <property type="entry name" value="ESAT-6-like_sf"/>
</dbReference>
<evidence type="ECO:0000313" key="5">
    <source>
        <dbReference type="EMBL" id="AXB41787.1"/>
    </source>
</evidence>
<dbReference type="EMBL" id="CP015163">
    <property type="protein sequence ID" value="AXB41787.1"/>
    <property type="molecule type" value="Genomic_DNA"/>
</dbReference>
<dbReference type="InterPro" id="IPR050708">
    <property type="entry name" value="T6SS_VgrG/RHS"/>
</dbReference>
<dbReference type="InterPro" id="IPR022385">
    <property type="entry name" value="Rhs_assc_core"/>
</dbReference>
<keyword evidence="6" id="KW-1185">Reference proteome</keyword>
<feature type="region of interest" description="Disordered" evidence="2">
    <location>
        <begin position="1401"/>
        <end position="1420"/>
    </location>
</feature>
<dbReference type="InterPro" id="IPR056823">
    <property type="entry name" value="TEN-like_YD-shell"/>
</dbReference>